<name>A0AAV7ER03_ARIFI</name>
<keyword evidence="2" id="KW-0446">Lipid-binding</keyword>
<feature type="signal peptide" evidence="3">
    <location>
        <begin position="1"/>
        <end position="20"/>
    </location>
</feature>
<dbReference type="PANTHER" id="PTHR33214:SF69">
    <property type="entry name" value="BIFUNCTIONAL INHIBITOR_LIPID-TRANSFER PROTEIN_SEED STORAGE 2S ALBUMIN SUPERFAMILY PROTEIN"/>
    <property type="match status" value="1"/>
</dbReference>
<dbReference type="SMART" id="SM00499">
    <property type="entry name" value="AAI"/>
    <property type="match status" value="1"/>
</dbReference>
<keyword evidence="6" id="KW-1185">Reference proteome</keyword>
<dbReference type="GO" id="GO:0008289">
    <property type="term" value="F:lipid binding"/>
    <property type="evidence" value="ECO:0007669"/>
    <property type="project" value="UniProtKB-KW"/>
</dbReference>
<evidence type="ECO:0000256" key="3">
    <source>
        <dbReference type="SAM" id="SignalP"/>
    </source>
</evidence>
<dbReference type="CDD" id="cd01959">
    <property type="entry name" value="nsLTP2"/>
    <property type="match status" value="1"/>
</dbReference>
<dbReference type="InterPro" id="IPR033872">
    <property type="entry name" value="nsLTP2"/>
</dbReference>
<evidence type="ECO:0000256" key="2">
    <source>
        <dbReference type="ARBA" id="ARBA00023121"/>
    </source>
</evidence>
<gene>
    <name evidence="5" type="ORF">H6P81_010485</name>
</gene>
<dbReference type="SUPFAM" id="SSF47699">
    <property type="entry name" value="Bifunctional inhibitor/lipid-transfer protein/seed storage 2S albumin"/>
    <property type="match status" value="1"/>
</dbReference>
<dbReference type="Gene3D" id="1.10.110.10">
    <property type="entry name" value="Plant lipid-transfer and hydrophobic proteins"/>
    <property type="match status" value="1"/>
</dbReference>
<reference evidence="5 6" key="1">
    <citation type="submission" date="2021-07" db="EMBL/GenBank/DDBJ databases">
        <title>The Aristolochia fimbriata genome: insights into angiosperm evolution, floral development and chemical biosynthesis.</title>
        <authorList>
            <person name="Jiao Y."/>
        </authorList>
    </citation>
    <scope>NUCLEOTIDE SEQUENCE [LARGE SCALE GENOMIC DNA]</scope>
    <source>
        <strain evidence="5">IBCAS-2021</strain>
        <tissue evidence="5">Leaf</tissue>
    </source>
</reference>
<proteinExistence type="predicted"/>
<evidence type="ECO:0000313" key="5">
    <source>
        <dbReference type="EMBL" id="KAG9450520.1"/>
    </source>
</evidence>
<comment type="caution">
    <text evidence="5">The sequence shown here is derived from an EMBL/GenBank/DDBJ whole genome shotgun (WGS) entry which is preliminary data.</text>
</comment>
<protein>
    <recommendedName>
        <fullName evidence="4">Bifunctional inhibitor/plant lipid transfer protein/seed storage helical domain-containing protein</fullName>
    </recommendedName>
</protein>
<dbReference type="GO" id="GO:0006869">
    <property type="term" value="P:lipid transport"/>
    <property type="evidence" value="ECO:0007669"/>
    <property type="project" value="InterPro"/>
</dbReference>
<dbReference type="InterPro" id="IPR016140">
    <property type="entry name" value="Bifunc_inhib/LTP/seed_store"/>
</dbReference>
<accession>A0AAV7ER03</accession>
<sequence length="93" mass="9828">MKPSCVVVCVMVALFLAGEAQVSVSLICNAVDLSPCAGAIFSSAPPSGACCAKLKQQKPCLCKYLKDPSLKKYITTENAKRVSSACRIPFPKC</sequence>
<keyword evidence="1" id="KW-0813">Transport</keyword>
<feature type="domain" description="Bifunctional inhibitor/plant lipid transfer protein/seed storage helical" evidence="4">
    <location>
        <begin position="28"/>
        <end position="93"/>
    </location>
</feature>
<evidence type="ECO:0000259" key="4">
    <source>
        <dbReference type="SMART" id="SM00499"/>
    </source>
</evidence>
<dbReference type="Pfam" id="PF00234">
    <property type="entry name" value="Tryp_alpha_amyl"/>
    <property type="match status" value="1"/>
</dbReference>
<dbReference type="Proteomes" id="UP000825729">
    <property type="component" value="Unassembled WGS sequence"/>
</dbReference>
<dbReference type="InterPro" id="IPR036312">
    <property type="entry name" value="Bifun_inhib/LTP/seed_sf"/>
</dbReference>
<dbReference type="EMBL" id="JAINDJ010000004">
    <property type="protein sequence ID" value="KAG9450520.1"/>
    <property type="molecule type" value="Genomic_DNA"/>
</dbReference>
<evidence type="ECO:0000313" key="6">
    <source>
        <dbReference type="Proteomes" id="UP000825729"/>
    </source>
</evidence>
<organism evidence="5 6">
    <name type="scientific">Aristolochia fimbriata</name>
    <name type="common">White veined hardy Dutchman's pipe vine</name>
    <dbReference type="NCBI Taxonomy" id="158543"/>
    <lineage>
        <taxon>Eukaryota</taxon>
        <taxon>Viridiplantae</taxon>
        <taxon>Streptophyta</taxon>
        <taxon>Embryophyta</taxon>
        <taxon>Tracheophyta</taxon>
        <taxon>Spermatophyta</taxon>
        <taxon>Magnoliopsida</taxon>
        <taxon>Magnoliidae</taxon>
        <taxon>Piperales</taxon>
        <taxon>Aristolochiaceae</taxon>
        <taxon>Aristolochia</taxon>
    </lineage>
</organism>
<keyword evidence="3" id="KW-0732">Signal</keyword>
<evidence type="ECO:0000256" key="1">
    <source>
        <dbReference type="ARBA" id="ARBA00022448"/>
    </source>
</evidence>
<feature type="chain" id="PRO_5043832240" description="Bifunctional inhibitor/plant lipid transfer protein/seed storage helical domain-containing protein" evidence="3">
    <location>
        <begin position="21"/>
        <end position="93"/>
    </location>
</feature>
<dbReference type="PANTHER" id="PTHR33214">
    <property type="entry name" value="BIFUNCTIONAL INHIBITOR/LIPID-TRANSFER PROTEIN/SEED STORAGE 2S ALBUMIN SUPERFAMILY PROTEIN"/>
    <property type="match status" value="1"/>
</dbReference>
<dbReference type="AlphaFoldDB" id="A0AAV7ER03"/>